<sequence>MREKPFDERALLGHLKDLKLIDGVLYHLDQPDRKLIAPELEVAAVFQKVNTEIGRVGQLETKAAIRRRYR</sequence>
<organism evidence="1 2">
    <name type="scientific">Paragonimus heterotremus</name>
    <dbReference type="NCBI Taxonomy" id="100268"/>
    <lineage>
        <taxon>Eukaryota</taxon>
        <taxon>Metazoa</taxon>
        <taxon>Spiralia</taxon>
        <taxon>Lophotrochozoa</taxon>
        <taxon>Platyhelminthes</taxon>
        <taxon>Trematoda</taxon>
        <taxon>Digenea</taxon>
        <taxon>Plagiorchiida</taxon>
        <taxon>Troglotremata</taxon>
        <taxon>Troglotrematidae</taxon>
        <taxon>Paragonimus</taxon>
    </lineage>
</organism>
<protein>
    <submittedName>
        <fullName evidence="1">Uncharacterized protein</fullName>
    </submittedName>
</protein>
<proteinExistence type="predicted"/>
<dbReference type="OrthoDB" id="6273767at2759"/>
<evidence type="ECO:0000313" key="1">
    <source>
        <dbReference type="EMBL" id="KAF5395258.1"/>
    </source>
</evidence>
<accession>A0A8J4WDC9</accession>
<name>A0A8J4WDC9_9TREM</name>
<keyword evidence="2" id="KW-1185">Reference proteome</keyword>
<reference evidence="1" key="1">
    <citation type="submission" date="2019-05" db="EMBL/GenBank/DDBJ databases">
        <title>Annotation for the trematode Paragonimus heterotremus.</title>
        <authorList>
            <person name="Choi Y.-J."/>
        </authorList>
    </citation>
    <scope>NUCLEOTIDE SEQUENCE</scope>
    <source>
        <strain evidence="1">LC</strain>
    </source>
</reference>
<dbReference type="EMBL" id="LUCH01017179">
    <property type="protein sequence ID" value="KAF5395258.1"/>
    <property type="molecule type" value="Genomic_DNA"/>
</dbReference>
<dbReference type="AlphaFoldDB" id="A0A8J4WDC9"/>
<comment type="caution">
    <text evidence="1">The sequence shown here is derived from an EMBL/GenBank/DDBJ whole genome shotgun (WGS) entry which is preliminary data.</text>
</comment>
<dbReference type="Proteomes" id="UP000748531">
    <property type="component" value="Unassembled WGS sequence"/>
</dbReference>
<evidence type="ECO:0000313" key="2">
    <source>
        <dbReference type="Proteomes" id="UP000748531"/>
    </source>
</evidence>
<gene>
    <name evidence="1" type="ORF">PHET_12489</name>
</gene>